<sequence>MLRVGMHPVTLRVTLAQDSSLVSTAERRASPAAFPRGAWERSTATASRAGPLPQKADQRTAFASHHSSGRALARLPLLILILICPYIGRPNAGSAQWATRQGCRVSRPRPWMADGGGPTEQDRSEGMPSLGEAPYVRGASAWLLGALPSDPPSGRNQYPPRPQKRICTHPQKAAKNSHQLKNFHKRLDATSSSPV</sequence>
<gene>
    <name evidence="2" type="ORF">CUN61_17940</name>
</gene>
<feature type="region of interest" description="Disordered" evidence="1">
    <location>
        <begin position="108"/>
        <end position="128"/>
    </location>
</feature>
<evidence type="ECO:0000313" key="2">
    <source>
        <dbReference type="EMBL" id="QAY85750.1"/>
    </source>
</evidence>
<accession>A0A4P6G8F3</accession>
<feature type="region of interest" description="Disordered" evidence="1">
    <location>
        <begin position="146"/>
        <end position="195"/>
    </location>
</feature>
<dbReference type="AlphaFoldDB" id="A0A4P6G8F3"/>
<evidence type="ECO:0000313" key="3">
    <source>
        <dbReference type="Proteomes" id="UP000291121"/>
    </source>
</evidence>
<proteinExistence type="predicted"/>
<evidence type="ECO:0000256" key="1">
    <source>
        <dbReference type="SAM" id="MobiDB-lite"/>
    </source>
</evidence>
<feature type="region of interest" description="Disordered" evidence="1">
    <location>
        <begin position="26"/>
        <end position="56"/>
    </location>
</feature>
<keyword evidence="3" id="KW-1185">Reference proteome</keyword>
<organism evidence="2 3">
    <name type="scientific">Pseudomonas arsenicoxydans</name>
    <dbReference type="NCBI Taxonomy" id="702115"/>
    <lineage>
        <taxon>Bacteria</taxon>
        <taxon>Pseudomonadati</taxon>
        <taxon>Pseudomonadota</taxon>
        <taxon>Gammaproteobacteria</taxon>
        <taxon>Pseudomonadales</taxon>
        <taxon>Pseudomonadaceae</taxon>
        <taxon>Pseudomonas</taxon>
    </lineage>
</organism>
<reference evidence="2 3" key="1">
    <citation type="submission" date="2017-11" db="EMBL/GenBank/DDBJ databases">
        <title>Genome sequence of Pseudomonas arsenicoxydans ACM1.</title>
        <authorList>
            <person name="Nascimento F.X."/>
        </authorList>
    </citation>
    <scope>NUCLEOTIDE SEQUENCE [LARGE SCALE GENOMIC DNA]</scope>
    <source>
        <strain evidence="2 3">ACM1</strain>
    </source>
</reference>
<dbReference type="Proteomes" id="UP000291121">
    <property type="component" value="Chromosome"/>
</dbReference>
<name>A0A4P6G8F3_9PSED</name>
<protein>
    <submittedName>
        <fullName evidence="2">Uncharacterized protein</fullName>
    </submittedName>
</protein>
<dbReference type="EMBL" id="CP024767">
    <property type="protein sequence ID" value="QAY85750.1"/>
    <property type="molecule type" value="Genomic_DNA"/>
</dbReference>